<dbReference type="SUPFAM" id="SSF46767">
    <property type="entry name" value="Methylated DNA-protein cysteine methyltransferase, C-terminal domain"/>
    <property type="match status" value="1"/>
</dbReference>
<evidence type="ECO:0000256" key="4">
    <source>
        <dbReference type="ARBA" id="ARBA00022603"/>
    </source>
</evidence>
<dbReference type="Pfam" id="PF12833">
    <property type="entry name" value="HTH_18"/>
    <property type="match status" value="1"/>
</dbReference>
<dbReference type="Gene3D" id="1.10.10.60">
    <property type="entry name" value="Homeodomain-like"/>
    <property type="match status" value="1"/>
</dbReference>
<accession>A0A0D2JDW2</accession>
<dbReference type="Gene3D" id="1.10.10.10">
    <property type="entry name" value="Winged helix-like DNA-binding domain superfamily/Winged helix DNA-binding domain"/>
    <property type="match status" value="1"/>
</dbReference>
<gene>
    <name evidence="12" type="ORF">J120_02540</name>
</gene>
<sequence length="272" mass="30441">MDTYSLIEKAIIFINKSHRIHPSLEDMAAHVNMSPFHFNGVFKEWAGITPTQFCRFLTLEYAKERLQKTQNILHASYDLQLSSTSRLHDLFVTYQAITPAQYKSAGKNVVITYGFHSTPFGICLIGLTDLGICYLAFIDSSYDHALQIMKYQAPCATLIQDTIITQKIIDKIFDNNQQGPIHLVVQGTNFQIKVWQALLTIPAGNLISYQQLAQLAGSARAARAVGSAVGANNISYLIPCHRVIMQSGLFHSYRWGAVRKQIMIGIEGKFAL</sequence>
<dbReference type="Pfam" id="PF01035">
    <property type="entry name" value="DNA_binding_1"/>
    <property type="match status" value="1"/>
</dbReference>
<evidence type="ECO:0000256" key="1">
    <source>
        <dbReference type="ARBA" id="ARBA00001286"/>
    </source>
</evidence>
<dbReference type="EC" id="2.1.1.63" evidence="3"/>
<dbReference type="InterPro" id="IPR009057">
    <property type="entry name" value="Homeodomain-like_sf"/>
</dbReference>
<keyword evidence="9" id="KW-0234">DNA repair</keyword>
<dbReference type="AlphaFoldDB" id="A0A0D2JDW2"/>
<dbReference type="GO" id="GO:0043565">
    <property type="term" value="F:sequence-specific DNA binding"/>
    <property type="evidence" value="ECO:0007669"/>
    <property type="project" value="InterPro"/>
</dbReference>
<comment type="caution">
    <text evidence="12">The sequence shown here is derived from an EMBL/GenBank/DDBJ whole genome shotgun (WGS) entry which is preliminary data.</text>
</comment>
<dbReference type="SUPFAM" id="SSF46689">
    <property type="entry name" value="Homeodomain-like"/>
    <property type="match status" value="1"/>
</dbReference>
<dbReference type="GO" id="GO:0003700">
    <property type="term" value="F:DNA-binding transcription factor activity"/>
    <property type="evidence" value="ECO:0007669"/>
    <property type="project" value="InterPro"/>
</dbReference>
<keyword evidence="7" id="KW-0805">Transcription regulation</keyword>
<dbReference type="GO" id="GO:0006281">
    <property type="term" value="P:DNA repair"/>
    <property type="evidence" value="ECO:0007669"/>
    <property type="project" value="UniProtKB-KW"/>
</dbReference>
<evidence type="ECO:0000256" key="6">
    <source>
        <dbReference type="ARBA" id="ARBA00022763"/>
    </source>
</evidence>
<comment type="catalytic activity">
    <reaction evidence="10">
        <text>a 6-O-methyl-2'-deoxyguanosine in DNA + L-cysteinyl-[protein] = S-methyl-L-cysteinyl-[protein] + a 2'-deoxyguanosine in DNA</text>
        <dbReference type="Rhea" id="RHEA:24000"/>
        <dbReference type="Rhea" id="RHEA-COMP:10131"/>
        <dbReference type="Rhea" id="RHEA-COMP:10132"/>
        <dbReference type="Rhea" id="RHEA-COMP:11367"/>
        <dbReference type="Rhea" id="RHEA-COMP:11368"/>
        <dbReference type="ChEBI" id="CHEBI:29950"/>
        <dbReference type="ChEBI" id="CHEBI:82612"/>
        <dbReference type="ChEBI" id="CHEBI:85445"/>
        <dbReference type="ChEBI" id="CHEBI:85448"/>
        <dbReference type="EC" id="2.1.1.63"/>
    </reaction>
</comment>
<organism evidence="12 13">
    <name type="scientific">candidate division TM6 bacterium JCVI TM6SC1</name>
    <dbReference type="NCBI Taxonomy" id="1306947"/>
    <lineage>
        <taxon>Bacteria</taxon>
        <taxon>Candidatus Babelota</taxon>
        <taxon>Vermiphilus</taxon>
    </lineage>
</organism>
<evidence type="ECO:0000256" key="9">
    <source>
        <dbReference type="ARBA" id="ARBA00023204"/>
    </source>
</evidence>
<evidence type="ECO:0000259" key="11">
    <source>
        <dbReference type="PROSITE" id="PS01124"/>
    </source>
</evidence>
<dbReference type="Gene3D" id="3.30.160.70">
    <property type="entry name" value="Methylated DNA-protein cysteine methyltransferase domain"/>
    <property type="match status" value="1"/>
</dbReference>
<dbReference type="PANTHER" id="PTHR10815:SF13">
    <property type="entry name" value="METHYLATED-DNA--PROTEIN-CYSTEINE METHYLTRANSFERASE"/>
    <property type="match status" value="1"/>
</dbReference>
<dbReference type="SMART" id="SM00342">
    <property type="entry name" value="HTH_ARAC"/>
    <property type="match status" value="1"/>
</dbReference>
<evidence type="ECO:0000256" key="10">
    <source>
        <dbReference type="ARBA" id="ARBA00049348"/>
    </source>
</evidence>
<dbReference type="InterPro" id="IPR001497">
    <property type="entry name" value="MethylDNA_cys_MeTrfase_AS"/>
</dbReference>
<name>A0A0D2JDW2_9BACT</name>
<dbReference type="eggNOG" id="COG2207">
    <property type="taxonomic scope" value="Bacteria"/>
</dbReference>
<comment type="similarity">
    <text evidence="2">Belongs to the MGMT family.</text>
</comment>
<evidence type="ECO:0000313" key="13">
    <source>
        <dbReference type="Proteomes" id="UP000032214"/>
    </source>
</evidence>
<dbReference type="EMBL" id="ARQD01000002">
    <property type="protein sequence ID" value="KIX85191.1"/>
    <property type="molecule type" value="Genomic_DNA"/>
</dbReference>
<feature type="domain" description="HTH araC/xylS-type" evidence="11">
    <location>
        <begin position="8"/>
        <end position="105"/>
    </location>
</feature>
<proteinExistence type="inferred from homology"/>
<dbReference type="InterPro" id="IPR014048">
    <property type="entry name" value="MethylDNA_cys_MeTrfase_DNA-bd"/>
</dbReference>
<evidence type="ECO:0000256" key="5">
    <source>
        <dbReference type="ARBA" id="ARBA00022679"/>
    </source>
</evidence>
<evidence type="ECO:0000256" key="7">
    <source>
        <dbReference type="ARBA" id="ARBA00023015"/>
    </source>
</evidence>
<dbReference type="PROSITE" id="PS00374">
    <property type="entry name" value="MGMT"/>
    <property type="match status" value="1"/>
</dbReference>
<dbReference type="CDD" id="cd06445">
    <property type="entry name" value="ATase"/>
    <property type="match status" value="1"/>
</dbReference>
<comment type="catalytic activity">
    <reaction evidence="1">
        <text>a 4-O-methyl-thymidine in DNA + L-cysteinyl-[protein] = a thymidine in DNA + S-methyl-L-cysteinyl-[protein]</text>
        <dbReference type="Rhea" id="RHEA:53428"/>
        <dbReference type="Rhea" id="RHEA-COMP:10131"/>
        <dbReference type="Rhea" id="RHEA-COMP:10132"/>
        <dbReference type="Rhea" id="RHEA-COMP:13555"/>
        <dbReference type="Rhea" id="RHEA-COMP:13556"/>
        <dbReference type="ChEBI" id="CHEBI:29950"/>
        <dbReference type="ChEBI" id="CHEBI:82612"/>
        <dbReference type="ChEBI" id="CHEBI:137386"/>
        <dbReference type="ChEBI" id="CHEBI:137387"/>
        <dbReference type="EC" id="2.1.1.63"/>
    </reaction>
</comment>
<keyword evidence="6" id="KW-0227">DNA damage</keyword>
<dbReference type="GO" id="GO:0003908">
    <property type="term" value="F:methylated-DNA-[protein]-cysteine S-methyltransferase activity"/>
    <property type="evidence" value="ECO:0007669"/>
    <property type="project" value="UniProtKB-EC"/>
</dbReference>
<dbReference type="Proteomes" id="UP000032214">
    <property type="component" value="Unassembled WGS sequence"/>
</dbReference>
<dbReference type="PROSITE" id="PS01124">
    <property type="entry name" value="HTH_ARAC_FAMILY_2"/>
    <property type="match status" value="1"/>
</dbReference>
<keyword evidence="8" id="KW-0804">Transcription</keyword>
<dbReference type="STRING" id="1306947.J120_02540"/>
<dbReference type="PANTHER" id="PTHR10815">
    <property type="entry name" value="METHYLATED-DNA--PROTEIN-CYSTEINE METHYLTRANSFERASE"/>
    <property type="match status" value="1"/>
</dbReference>
<evidence type="ECO:0000313" key="12">
    <source>
        <dbReference type="EMBL" id="KIX85191.1"/>
    </source>
</evidence>
<reference evidence="12 13" key="1">
    <citation type="journal article" date="2013" name="Proc. Natl. Acad. Sci. U.S.A.">
        <title>Candidate phylum TM6 genome recovered from a hospital sink biofilm provides genomic insights into this uncultivated phylum.</title>
        <authorList>
            <person name="McLean J.S."/>
            <person name="Lombardo M.J."/>
            <person name="Badger J.H."/>
            <person name="Edlund A."/>
            <person name="Novotny M."/>
            <person name="Yee-Greenbaum J."/>
            <person name="Vyahhi N."/>
            <person name="Hall A.P."/>
            <person name="Yang Y."/>
            <person name="Dupont C.L."/>
            <person name="Ziegler M.G."/>
            <person name="Chitsaz H."/>
            <person name="Allen A.E."/>
            <person name="Yooseph S."/>
            <person name="Tesler G."/>
            <person name="Pevzner P.A."/>
            <person name="Friedman R.M."/>
            <person name="Nealson K.H."/>
            <person name="Venter J.C."/>
            <person name="Lasken R.S."/>
        </authorList>
    </citation>
    <scope>NUCLEOTIDE SEQUENCE [LARGE SCALE GENOMIC DNA]</scope>
    <source>
        <strain evidence="12 13">TM6SC1</strain>
    </source>
</reference>
<keyword evidence="13" id="KW-1185">Reference proteome</keyword>
<dbReference type="InterPro" id="IPR036631">
    <property type="entry name" value="MGMT_N_sf"/>
</dbReference>
<dbReference type="InterPro" id="IPR036388">
    <property type="entry name" value="WH-like_DNA-bd_sf"/>
</dbReference>
<dbReference type="GO" id="GO:0032259">
    <property type="term" value="P:methylation"/>
    <property type="evidence" value="ECO:0007669"/>
    <property type="project" value="UniProtKB-KW"/>
</dbReference>
<keyword evidence="5" id="KW-0808">Transferase</keyword>
<dbReference type="InterPro" id="IPR018060">
    <property type="entry name" value="HTH_AraC"/>
</dbReference>
<dbReference type="NCBIfam" id="TIGR00589">
    <property type="entry name" value="ogt"/>
    <property type="match status" value="1"/>
</dbReference>
<evidence type="ECO:0000256" key="2">
    <source>
        <dbReference type="ARBA" id="ARBA00008711"/>
    </source>
</evidence>
<keyword evidence="4" id="KW-0489">Methyltransferase</keyword>
<dbReference type="InterPro" id="IPR036217">
    <property type="entry name" value="MethylDNA_cys_MeTrfase_DNAb"/>
</dbReference>
<dbReference type="FunFam" id="1.10.10.10:FF:000214">
    <property type="entry name" value="Methylated-DNA--protein-cysteine methyltransferase"/>
    <property type="match status" value="1"/>
</dbReference>
<evidence type="ECO:0000256" key="8">
    <source>
        <dbReference type="ARBA" id="ARBA00023163"/>
    </source>
</evidence>
<evidence type="ECO:0000256" key="3">
    <source>
        <dbReference type="ARBA" id="ARBA00011918"/>
    </source>
</evidence>
<dbReference type="SUPFAM" id="SSF53155">
    <property type="entry name" value="Methylated DNA-protein cysteine methyltransferase domain"/>
    <property type="match status" value="1"/>
</dbReference>
<protein>
    <recommendedName>
        <fullName evidence="3">methylated-DNA--[protein]-cysteine S-methyltransferase</fullName>
        <ecNumber evidence="3">2.1.1.63</ecNumber>
    </recommendedName>
</protein>